<accession>A0A7R8VHN4</accession>
<dbReference type="PANTHER" id="PTHR10217:SF637">
    <property type="entry name" value="EAG-LIKE K[+] CHANNEL, ISOFORM A"/>
    <property type="match status" value="1"/>
</dbReference>
<protein>
    <recommendedName>
        <fullName evidence="1">Cyclic nucleotide-binding domain-containing protein</fullName>
    </recommendedName>
</protein>
<dbReference type="PANTHER" id="PTHR10217">
    <property type="entry name" value="VOLTAGE AND LIGAND GATED POTASSIUM CHANNEL"/>
    <property type="match status" value="1"/>
</dbReference>
<dbReference type="Gene3D" id="2.60.120.10">
    <property type="entry name" value="Jelly Rolls"/>
    <property type="match status" value="1"/>
</dbReference>
<evidence type="ECO:0000313" key="2">
    <source>
        <dbReference type="EMBL" id="CAD7197038.1"/>
    </source>
</evidence>
<dbReference type="InterPro" id="IPR018490">
    <property type="entry name" value="cNMP-bd_dom_sf"/>
</dbReference>
<sequence length="150" mass="17071">MDCPCLRIQVRNTTHQMTLKEFPEELRGDVSMHLHREILQLPIFEAASQGCLKLLSLHIRSNFCAPGEYLIHKGDALQYIYYLCNGSMEVVQNSMVVAILVADGTSPTYMDNPAPPFNPRRLETLFKPGDSEDKSTINLDAFRRSHVLDY</sequence>
<dbReference type="AlphaFoldDB" id="A0A7R8VHN4"/>
<dbReference type="InterPro" id="IPR000595">
    <property type="entry name" value="cNMP-bd_dom"/>
</dbReference>
<gene>
    <name evidence="2" type="ORF">TDIB3V08_LOCUS3361</name>
</gene>
<dbReference type="GO" id="GO:0005886">
    <property type="term" value="C:plasma membrane"/>
    <property type="evidence" value="ECO:0007669"/>
    <property type="project" value="TreeGrafter"/>
</dbReference>
<dbReference type="PROSITE" id="PS50042">
    <property type="entry name" value="CNMP_BINDING_3"/>
    <property type="match status" value="1"/>
</dbReference>
<organism evidence="2">
    <name type="scientific">Timema douglasi</name>
    <name type="common">Walking stick</name>
    <dbReference type="NCBI Taxonomy" id="61478"/>
    <lineage>
        <taxon>Eukaryota</taxon>
        <taxon>Metazoa</taxon>
        <taxon>Ecdysozoa</taxon>
        <taxon>Arthropoda</taxon>
        <taxon>Hexapoda</taxon>
        <taxon>Insecta</taxon>
        <taxon>Pterygota</taxon>
        <taxon>Neoptera</taxon>
        <taxon>Polyneoptera</taxon>
        <taxon>Phasmatodea</taxon>
        <taxon>Timematodea</taxon>
        <taxon>Timematoidea</taxon>
        <taxon>Timematidae</taxon>
        <taxon>Timema</taxon>
    </lineage>
</organism>
<dbReference type="InterPro" id="IPR050818">
    <property type="entry name" value="KCNH_animal-type"/>
</dbReference>
<name>A0A7R8VHN4_TIMDO</name>
<proteinExistence type="predicted"/>
<feature type="domain" description="Cyclic nucleotide-binding" evidence="1">
    <location>
        <begin position="43"/>
        <end position="100"/>
    </location>
</feature>
<reference evidence="2" key="1">
    <citation type="submission" date="2020-11" db="EMBL/GenBank/DDBJ databases">
        <authorList>
            <person name="Tran Van P."/>
        </authorList>
    </citation>
    <scope>NUCLEOTIDE SEQUENCE</scope>
</reference>
<dbReference type="CDD" id="cd00038">
    <property type="entry name" value="CAP_ED"/>
    <property type="match status" value="1"/>
</dbReference>
<dbReference type="EMBL" id="OA565458">
    <property type="protein sequence ID" value="CAD7197038.1"/>
    <property type="molecule type" value="Genomic_DNA"/>
</dbReference>
<evidence type="ECO:0000259" key="1">
    <source>
        <dbReference type="PROSITE" id="PS50042"/>
    </source>
</evidence>
<dbReference type="InterPro" id="IPR014710">
    <property type="entry name" value="RmlC-like_jellyroll"/>
</dbReference>
<dbReference type="GO" id="GO:0005249">
    <property type="term" value="F:voltage-gated potassium channel activity"/>
    <property type="evidence" value="ECO:0007669"/>
    <property type="project" value="TreeGrafter"/>
</dbReference>
<dbReference type="SUPFAM" id="SSF51206">
    <property type="entry name" value="cAMP-binding domain-like"/>
    <property type="match status" value="1"/>
</dbReference>
<dbReference type="GO" id="GO:0042391">
    <property type="term" value="P:regulation of membrane potential"/>
    <property type="evidence" value="ECO:0007669"/>
    <property type="project" value="TreeGrafter"/>
</dbReference>